<dbReference type="EMBL" id="CAJPEX010001768">
    <property type="protein sequence ID" value="CAG0919891.1"/>
    <property type="molecule type" value="Genomic_DNA"/>
</dbReference>
<proteinExistence type="predicted"/>
<name>A0A7R9BQM3_9CRUS</name>
<keyword evidence="2" id="KW-1185">Reference proteome</keyword>
<evidence type="ECO:0000313" key="1">
    <source>
        <dbReference type="EMBL" id="CAD7279739.1"/>
    </source>
</evidence>
<organism evidence="1">
    <name type="scientific">Notodromas monacha</name>
    <dbReference type="NCBI Taxonomy" id="399045"/>
    <lineage>
        <taxon>Eukaryota</taxon>
        <taxon>Metazoa</taxon>
        <taxon>Ecdysozoa</taxon>
        <taxon>Arthropoda</taxon>
        <taxon>Crustacea</taxon>
        <taxon>Oligostraca</taxon>
        <taxon>Ostracoda</taxon>
        <taxon>Podocopa</taxon>
        <taxon>Podocopida</taxon>
        <taxon>Cypridocopina</taxon>
        <taxon>Cypridoidea</taxon>
        <taxon>Cyprididae</taxon>
        <taxon>Notodromas</taxon>
    </lineage>
</organism>
<sequence length="558" mass="64716">MSAFLVRLDYGLSDLRYMELERSGRIDGCSNGYEKNPRITVACYFERSQREGINARTRFRLHIHKQLNGAKLGTTCTKQLSLEKIFSIEEDPSGSFVLTPVPTLEHRFNFLICINGDVLHVDVKPVCVLKHGDVIEGMFPTIPCFRIMFFLSDERHNEERSHQHSPLLSCPRRVLENIMKYLTPFEAMSLQQELKAQEKPQCSQGKPVYELKTKVVSGYVRKVSVDFKVDSKFQTIPPLDMLRSFFKHFSWRKLEVLDIASLESNKDVWVEFMFRSGKSLMQLKTLTVRDLVLGNSLLMTTRFAKLILPNCREVTLWCEMELMYFTFVDLTPCFPRMKKLNLYHALIQGELISASNEGRPLVSHPFVPGFPDLIGSGLLSSLHAYMLPVKLDEEDYWEEAQDMGIFENLESLSLNGYLFRHIPAVRNGNTFFPKDVNEILQALRTFKGLKNVILVLNKQFNGSKNAVSELKSFVETLRKCFGPESALKQASLIYELEQGHFHLTYNIEYRKKMEFSPTFITRFYPEWLKHVPTWASQCEFSVFETILTIFNRRIWPRA</sequence>
<dbReference type="AlphaFoldDB" id="A0A7R9BQM3"/>
<dbReference type="EMBL" id="OA883805">
    <property type="protein sequence ID" value="CAD7279739.1"/>
    <property type="molecule type" value="Genomic_DNA"/>
</dbReference>
<accession>A0A7R9BQM3</accession>
<evidence type="ECO:0000313" key="2">
    <source>
        <dbReference type="Proteomes" id="UP000678499"/>
    </source>
</evidence>
<reference evidence="1" key="1">
    <citation type="submission" date="2020-11" db="EMBL/GenBank/DDBJ databases">
        <authorList>
            <person name="Tran Van P."/>
        </authorList>
    </citation>
    <scope>NUCLEOTIDE SEQUENCE</scope>
</reference>
<dbReference type="Proteomes" id="UP000678499">
    <property type="component" value="Unassembled WGS sequence"/>
</dbReference>
<gene>
    <name evidence="1" type="ORF">NMOB1V02_LOCUS7407</name>
</gene>
<protein>
    <submittedName>
        <fullName evidence="1">Uncharacterized protein</fullName>
    </submittedName>
</protein>